<organism evidence="1 2">
    <name type="scientific">Formimonas warabiya</name>
    <dbReference type="NCBI Taxonomy" id="1761012"/>
    <lineage>
        <taxon>Bacteria</taxon>
        <taxon>Bacillati</taxon>
        <taxon>Bacillota</taxon>
        <taxon>Clostridia</taxon>
        <taxon>Eubacteriales</taxon>
        <taxon>Peptococcaceae</taxon>
        <taxon>Candidatus Formimonas</taxon>
    </lineage>
</organism>
<dbReference type="Pfam" id="PF09505">
    <property type="entry name" value="Dimeth_Pyl"/>
    <property type="match status" value="1"/>
</dbReference>
<dbReference type="Proteomes" id="UP000323521">
    <property type="component" value="Chromosome"/>
</dbReference>
<keyword evidence="1" id="KW-0808">Transferase</keyword>
<dbReference type="GO" id="GO:0015948">
    <property type="term" value="P:methanogenesis"/>
    <property type="evidence" value="ECO:0007669"/>
    <property type="project" value="InterPro"/>
</dbReference>
<accession>A0A3G1L0G7</accession>
<name>A0A3G1L0G7_FORW1</name>
<keyword evidence="2" id="KW-1185">Reference proteome</keyword>
<keyword evidence="1" id="KW-0489">Methyltransferase</keyword>
<dbReference type="GO" id="GO:0008168">
    <property type="term" value="F:methyltransferase activity"/>
    <property type="evidence" value="ECO:0007669"/>
    <property type="project" value="UniProtKB-KW"/>
</dbReference>
<dbReference type="AlphaFoldDB" id="A0A3G1L0G7"/>
<gene>
    <name evidence="1" type="ORF">DCMF_28300</name>
</gene>
<dbReference type="GO" id="GO:0032259">
    <property type="term" value="P:methylation"/>
    <property type="evidence" value="ECO:0007669"/>
    <property type="project" value="UniProtKB-KW"/>
</dbReference>
<dbReference type="KEGG" id="fwa:DCMF_28300"/>
<evidence type="ECO:0000313" key="1">
    <source>
        <dbReference type="EMBL" id="ATW28134.1"/>
    </source>
</evidence>
<dbReference type="InterPro" id="IPR012653">
    <property type="entry name" value="Dimeth_MeTrfase_MtbB"/>
</dbReference>
<dbReference type="EMBL" id="CP017634">
    <property type="protein sequence ID" value="ATW28134.1"/>
    <property type="molecule type" value="Genomic_DNA"/>
</dbReference>
<proteinExistence type="predicted"/>
<protein>
    <submittedName>
        <fullName evidence="1">Dimethylamine methyltransferase</fullName>
    </submittedName>
</protein>
<evidence type="ECO:0000313" key="2">
    <source>
        <dbReference type="Proteomes" id="UP000323521"/>
    </source>
</evidence>
<reference evidence="1 2" key="1">
    <citation type="submission" date="2016-10" db="EMBL/GenBank/DDBJ databases">
        <title>Complete Genome Sequence of Peptococcaceae strain DCMF.</title>
        <authorList>
            <person name="Edwards R.J."/>
            <person name="Holland S.I."/>
            <person name="Deshpande N.P."/>
            <person name="Wong Y.K."/>
            <person name="Ertan H."/>
            <person name="Manefield M."/>
            <person name="Russell T.L."/>
            <person name="Lee M.J."/>
        </authorList>
    </citation>
    <scope>NUCLEOTIDE SEQUENCE [LARGE SCALE GENOMIC DNA]</scope>
    <source>
        <strain evidence="1 2">DCMF</strain>
    </source>
</reference>
<sequence>MKKYLTRYGDNYADFISGDQIKADIESGSQDAAERAHIPPLTQDEMDYLYEIIISPQKIVSVEPGNEVVVSFDAGTLKLPVRNGIPMDRLQAILTQERALASDSIELCHVDYSYKPVKAIISEERQTMEQAQLMTTLPLLYGAMPNLGLYTRPDGPVGNWSELLPAGKIAEAREAQEEAIQHAIRDIVFVASQMIESGADGINLDTVGASGDADVKASLEAVKILKQKYPQIGFETGMAGEFNMGMHGLLEIDGERIAGLYPHKQVKMAEKCGVSIFGMAVNTNSNMSLAWNLARVCTFAKETVKVSTIPVHANVGMGVGGIPLSLIPAADAVSRVDKALIEIAKVDGL</sequence>